<gene>
    <name evidence="1" type="ordered locus">Mpet_0527</name>
</gene>
<protein>
    <submittedName>
        <fullName evidence="1">Uncharacterized protein</fullName>
    </submittedName>
</protein>
<evidence type="ECO:0000313" key="2">
    <source>
        <dbReference type="Proteomes" id="UP000006565"/>
    </source>
</evidence>
<accession>E1RHJ2</accession>
<dbReference type="HOGENOM" id="CLU_2662391_0_0_2"/>
<dbReference type="Proteomes" id="UP000006565">
    <property type="component" value="Chromosome"/>
</dbReference>
<dbReference type="EMBL" id="CP002117">
    <property type="protein sequence ID" value="ADN35301.1"/>
    <property type="molecule type" value="Genomic_DNA"/>
</dbReference>
<dbReference type="KEGG" id="mpi:Mpet_0527"/>
<sequence>MYLLATYRHGRGRVEGRGKPLPLPFYIIVEDFSNGNPCASSLREHALTSGLCALAITRPGRYPFGWPRPGESKLR</sequence>
<reference evidence="1 2" key="1">
    <citation type="journal article" date="2010" name="Stand. Genomic Sci.">
        <title>Complete genome sequence of Methanoplanus petrolearius type strain (SEBR 4847).</title>
        <authorList>
            <person name="Brambilla E."/>
            <person name="Djao O.D."/>
            <person name="Daligault H."/>
            <person name="Lapidus A."/>
            <person name="Lucas S."/>
            <person name="Hammon N."/>
            <person name="Nolan M."/>
            <person name="Tice H."/>
            <person name="Cheng J.F."/>
            <person name="Han C."/>
            <person name="Tapia R."/>
            <person name="Goodwin L."/>
            <person name="Pitluck S."/>
            <person name="Liolios K."/>
            <person name="Ivanova N."/>
            <person name="Mavromatis K."/>
            <person name="Mikhailova N."/>
            <person name="Pati A."/>
            <person name="Chen A."/>
            <person name="Palaniappan K."/>
            <person name="Land M."/>
            <person name="Hauser L."/>
            <person name="Chang Y.J."/>
            <person name="Jeffries C.D."/>
            <person name="Rohde M."/>
            <person name="Spring S."/>
            <person name="Sikorski J."/>
            <person name="Goker M."/>
            <person name="Woyke T."/>
            <person name="Bristow J."/>
            <person name="Eisen J.A."/>
            <person name="Markowitz V."/>
            <person name="Hugenholtz P."/>
            <person name="Kyrpides N.C."/>
            <person name="Klenk H.P."/>
        </authorList>
    </citation>
    <scope>NUCLEOTIDE SEQUENCE [LARGE SCALE GENOMIC DNA]</scope>
    <source>
        <strain evidence="2">DSM 11571 / OCM 486 / SEBR 4847</strain>
    </source>
</reference>
<evidence type="ECO:0000313" key="1">
    <source>
        <dbReference type="EMBL" id="ADN35301.1"/>
    </source>
</evidence>
<organism evidence="1 2">
    <name type="scientific">Methanolacinia petrolearia (strain DSM 11571 / OCM 486 / SEBR 4847)</name>
    <name type="common">Methanoplanus petrolearius</name>
    <dbReference type="NCBI Taxonomy" id="679926"/>
    <lineage>
        <taxon>Archaea</taxon>
        <taxon>Methanobacteriati</taxon>
        <taxon>Methanobacteriota</taxon>
        <taxon>Stenosarchaea group</taxon>
        <taxon>Methanomicrobia</taxon>
        <taxon>Methanomicrobiales</taxon>
        <taxon>Methanomicrobiaceae</taxon>
        <taxon>Methanolacinia</taxon>
    </lineage>
</organism>
<name>E1RHJ2_METP4</name>
<dbReference type="AlphaFoldDB" id="E1RHJ2"/>
<keyword evidence="2" id="KW-1185">Reference proteome</keyword>
<proteinExistence type="predicted"/>